<dbReference type="InterPro" id="IPR009057">
    <property type="entry name" value="Homeodomain-like_sf"/>
</dbReference>
<evidence type="ECO:0000259" key="5">
    <source>
        <dbReference type="PROSITE" id="PS50977"/>
    </source>
</evidence>
<dbReference type="SUPFAM" id="SSF48498">
    <property type="entry name" value="Tetracyclin repressor-like, C-terminal domain"/>
    <property type="match status" value="1"/>
</dbReference>
<feature type="domain" description="HTH tetR-type" evidence="5">
    <location>
        <begin position="6"/>
        <end position="66"/>
    </location>
</feature>
<dbReference type="InterPro" id="IPR036271">
    <property type="entry name" value="Tet_transcr_reg_TetR-rel_C_sf"/>
</dbReference>
<dbReference type="PANTHER" id="PTHR30055:SF220">
    <property type="entry name" value="TETR-FAMILY REGULATORY PROTEIN"/>
    <property type="match status" value="1"/>
</dbReference>
<evidence type="ECO:0000313" key="7">
    <source>
        <dbReference type="Proteomes" id="UP001597419"/>
    </source>
</evidence>
<dbReference type="Pfam" id="PF13305">
    <property type="entry name" value="TetR_C_33"/>
    <property type="match status" value="1"/>
</dbReference>
<dbReference type="EMBL" id="JBHUKU010000024">
    <property type="protein sequence ID" value="MFD2464119.1"/>
    <property type="molecule type" value="Genomic_DNA"/>
</dbReference>
<dbReference type="PROSITE" id="PS50977">
    <property type="entry name" value="HTH_TETR_2"/>
    <property type="match status" value="1"/>
</dbReference>
<dbReference type="Gene3D" id="1.10.357.10">
    <property type="entry name" value="Tetracycline Repressor, domain 2"/>
    <property type="match status" value="1"/>
</dbReference>
<dbReference type="RefSeq" id="WP_345407789.1">
    <property type="nucleotide sequence ID" value="NZ_JBHSBK010000032.1"/>
</dbReference>
<keyword evidence="3" id="KW-0804">Transcription</keyword>
<evidence type="ECO:0000256" key="4">
    <source>
        <dbReference type="PROSITE-ProRule" id="PRU00335"/>
    </source>
</evidence>
<dbReference type="SUPFAM" id="SSF46689">
    <property type="entry name" value="Homeodomain-like"/>
    <property type="match status" value="1"/>
</dbReference>
<sequence length="207" mass="22999">MQPAEHHSRERFLDAALAVLLDRGPTALTIRGVAEAAGASTIAVYTRFGGRSGLYDALYERTFDLLREMLESLPPETEDGLADLLGLAMEFRAFAWANPARYALMFERPLPDFNPDPGLRAVVLRTTFELFIDKVRRVSPPGIDARTAGYQLWSTMHGLMSMELTLRSRPPVSGWFLSPTDEAYEEVYRSGVRSTITGLGLRNTDGS</sequence>
<dbReference type="InterPro" id="IPR050109">
    <property type="entry name" value="HTH-type_TetR-like_transc_reg"/>
</dbReference>
<evidence type="ECO:0000256" key="2">
    <source>
        <dbReference type="ARBA" id="ARBA00023125"/>
    </source>
</evidence>
<gene>
    <name evidence="6" type="ORF">ACFSYJ_36260</name>
</gene>
<dbReference type="InterPro" id="IPR001647">
    <property type="entry name" value="HTH_TetR"/>
</dbReference>
<evidence type="ECO:0000256" key="1">
    <source>
        <dbReference type="ARBA" id="ARBA00023015"/>
    </source>
</evidence>
<keyword evidence="7" id="KW-1185">Reference proteome</keyword>
<accession>A0ABW5GTE8</accession>
<dbReference type="PANTHER" id="PTHR30055">
    <property type="entry name" value="HTH-TYPE TRANSCRIPTIONAL REGULATOR RUTR"/>
    <property type="match status" value="1"/>
</dbReference>
<name>A0ABW5GTE8_9PSEU</name>
<evidence type="ECO:0000256" key="3">
    <source>
        <dbReference type="ARBA" id="ARBA00023163"/>
    </source>
</evidence>
<proteinExistence type="predicted"/>
<feature type="DNA-binding region" description="H-T-H motif" evidence="4">
    <location>
        <begin position="29"/>
        <end position="48"/>
    </location>
</feature>
<evidence type="ECO:0000313" key="6">
    <source>
        <dbReference type="EMBL" id="MFD2464119.1"/>
    </source>
</evidence>
<dbReference type="Proteomes" id="UP001597419">
    <property type="component" value="Unassembled WGS sequence"/>
</dbReference>
<organism evidence="6 7">
    <name type="scientific">Amycolatopsis samaneae</name>
    <dbReference type="NCBI Taxonomy" id="664691"/>
    <lineage>
        <taxon>Bacteria</taxon>
        <taxon>Bacillati</taxon>
        <taxon>Actinomycetota</taxon>
        <taxon>Actinomycetes</taxon>
        <taxon>Pseudonocardiales</taxon>
        <taxon>Pseudonocardiaceae</taxon>
        <taxon>Amycolatopsis</taxon>
    </lineage>
</organism>
<protein>
    <submittedName>
        <fullName evidence="6">TetR/AcrR family transcriptional regulator</fullName>
    </submittedName>
</protein>
<keyword evidence="2 4" id="KW-0238">DNA-binding</keyword>
<dbReference type="Pfam" id="PF00440">
    <property type="entry name" value="TetR_N"/>
    <property type="match status" value="1"/>
</dbReference>
<comment type="caution">
    <text evidence="6">The sequence shown here is derived from an EMBL/GenBank/DDBJ whole genome shotgun (WGS) entry which is preliminary data.</text>
</comment>
<keyword evidence="1" id="KW-0805">Transcription regulation</keyword>
<reference evidence="7" key="1">
    <citation type="journal article" date="2019" name="Int. J. Syst. Evol. Microbiol.">
        <title>The Global Catalogue of Microorganisms (GCM) 10K type strain sequencing project: providing services to taxonomists for standard genome sequencing and annotation.</title>
        <authorList>
            <consortium name="The Broad Institute Genomics Platform"/>
            <consortium name="The Broad Institute Genome Sequencing Center for Infectious Disease"/>
            <person name="Wu L."/>
            <person name="Ma J."/>
        </authorList>
    </citation>
    <scope>NUCLEOTIDE SEQUENCE [LARGE SCALE GENOMIC DNA]</scope>
    <source>
        <strain evidence="7">CGMCC 4.7643</strain>
    </source>
</reference>
<dbReference type="InterPro" id="IPR025996">
    <property type="entry name" value="MT1864/Rv1816-like_C"/>
</dbReference>